<accession>A0A0V0S273</accession>
<dbReference type="AlphaFoldDB" id="A0A0V0S273"/>
<protein>
    <submittedName>
        <fullName evidence="1">Uncharacterized protein</fullName>
    </submittedName>
</protein>
<name>A0A0V0S273_9BILA</name>
<evidence type="ECO:0000313" key="2">
    <source>
        <dbReference type="Proteomes" id="UP000054630"/>
    </source>
</evidence>
<comment type="caution">
    <text evidence="1">The sequence shown here is derived from an EMBL/GenBank/DDBJ whole genome shotgun (WGS) entry which is preliminary data.</text>
</comment>
<dbReference type="Proteomes" id="UP000054630">
    <property type="component" value="Unassembled WGS sequence"/>
</dbReference>
<evidence type="ECO:0000313" key="1">
    <source>
        <dbReference type="EMBL" id="KRX20846.1"/>
    </source>
</evidence>
<organism evidence="1 2">
    <name type="scientific">Trichinella nelsoni</name>
    <dbReference type="NCBI Taxonomy" id="6336"/>
    <lineage>
        <taxon>Eukaryota</taxon>
        <taxon>Metazoa</taxon>
        <taxon>Ecdysozoa</taxon>
        <taxon>Nematoda</taxon>
        <taxon>Enoplea</taxon>
        <taxon>Dorylaimia</taxon>
        <taxon>Trichinellida</taxon>
        <taxon>Trichinellidae</taxon>
        <taxon>Trichinella</taxon>
    </lineage>
</organism>
<proteinExistence type="predicted"/>
<dbReference type="STRING" id="6336.A0A0V0S273"/>
<reference evidence="1 2" key="1">
    <citation type="submission" date="2015-01" db="EMBL/GenBank/DDBJ databases">
        <title>Evolution of Trichinella species and genotypes.</title>
        <authorList>
            <person name="Korhonen P.K."/>
            <person name="Edoardo P."/>
            <person name="Giuseppe L.R."/>
            <person name="Gasser R.B."/>
        </authorList>
    </citation>
    <scope>NUCLEOTIDE SEQUENCE [LARGE SCALE GENOMIC DNA]</scope>
    <source>
        <strain evidence="1">ISS37</strain>
    </source>
</reference>
<dbReference type="OrthoDB" id="10012778at2759"/>
<dbReference type="EMBL" id="JYDL01000044">
    <property type="protein sequence ID" value="KRX20846.1"/>
    <property type="molecule type" value="Genomic_DNA"/>
</dbReference>
<keyword evidence="2" id="KW-1185">Reference proteome</keyword>
<sequence>MNLFCFLQFAITGFHCIYNQEVEEKVNANGIRLLPGHLVSSGFEILNVGASTQVEFEYFQRMRLSAANIPLWNVHGEDV</sequence>
<gene>
    <name evidence="1" type="ORF">T07_7936</name>
</gene>